<gene>
    <name evidence="1" type="ORF">F511_19863</name>
</gene>
<dbReference type="Proteomes" id="UP000250235">
    <property type="component" value="Unassembled WGS sequence"/>
</dbReference>
<keyword evidence="2" id="KW-1185">Reference proteome</keyword>
<name>A0A2Z7CDP9_9LAMI</name>
<evidence type="ECO:0000313" key="2">
    <source>
        <dbReference type="Proteomes" id="UP000250235"/>
    </source>
</evidence>
<accession>A0A2Z7CDP9</accession>
<dbReference type="EMBL" id="KQ998984">
    <property type="protein sequence ID" value="KZV42603.1"/>
    <property type="molecule type" value="Genomic_DNA"/>
</dbReference>
<dbReference type="OrthoDB" id="1938712at2759"/>
<organism evidence="1 2">
    <name type="scientific">Dorcoceras hygrometricum</name>
    <dbReference type="NCBI Taxonomy" id="472368"/>
    <lineage>
        <taxon>Eukaryota</taxon>
        <taxon>Viridiplantae</taxon>
        <taxon>Streptophyta</taxon>
        <taxon>Embryophyta</taxon>
        <taxon>Tracheophyta</taxon>
        <taxon>Spermatophyta</taxon>
        <taxon>Magnoliopsida</taxon>
        <taxon>eudicotyledons</taxon>
        <taxon>Gunneridae</taxon>
        <taxon>Pentapetalae</taxon>
        <taxon>asterids</taxon>
        <taxon>lamiids</taxon>
        <taxon>Lamiales</taxon>
        <taxon>Gesneriaceae</taxon>
        <taxon>Didymocarpoideae</taxon>
        <taxon>Trichosporeae</taxon>
        <taxon>Loxocarpinae</taxon>
        <taxon>Dorcoceras</taxon>
    </lineage>
</organism>
<reference evidence="1 2" key="1">
    <citation type="journal article" date="2015" name="Proc. Natl. Acad. Sci. U.S.A.">
        <title>The resurrection genome of Boea hygrometrica: A blueprint for survival of dehydration.</title>
        <authorList>
            <person name="Xiao L."/>
            <person name="Yang G."/>
            <person name="Zhang L."/>
            <person name="Yang X."/>
            <person name="Zhao S."/>
            <person name="Ji Z."/>
            <person name="Zhou Q."/>
            <person name="Hu M."/>
            <person name="Wang Y."/>
            <person name="Chen M."/>
            <person name="Xu Y."/>
            <person name="Jin H."/>
            <person name="Xiao X."/>
            <person name="Hu G."/>
            <person name="Bao F."/>
            <person name="Hu Y."/>
            <person name="Wan P."/>
            <person name="Li L."/>
            <person name="Deng X."/>
            <person name="Kuang T."/>
            <person name="Xiang C."/>
            <person name="Zhu J.K."/>
            <person name="Oliver M.J."/>
            <person name="He Y."/>
        </authorList>
    </citation>
    <scope>NUCLEOTIDE SEQUENCE [LARGE SCALE GENOMIC DNA]</scope>
    <source>
        <strain evidence="2">cv. XS01</strain>
    </source>
</reference>
<proteinExistence type="predicted"/>
<protein>
    <recommendedName>
        <fullName evidence="3">Reverse transcriptase RNase H-like domain-containing protein</fullName>
    </recommendedName>
</protein>
<evidence type="ECO:0000313" key="1">
    <source>
        <dbReference type="EMBL" id="KZV42603.1"/>
    </source>
</evidence>
<sequence>MQKKLIAKQARWQEFLTEFDFQWVHKAGKHNEVADALSQKYVHDYVAALTVIDSDFCGRIREAFVLDQVYQKLLDQVRNGDIRKYWIDDGLLFAKGSRAYVLVALFEKSCCRKLMIHNGLVTREPLACWPYCLESTIGQRWRTMWSIMFELVLFANWTRLKD</sequence>
<dbReference type="AlphaFoldDB" id="A0A2Z7CDP9"/>
<evidence type="ECO:0008006" key="3">
    <source>
        <dbReference type="Google" id="ProtNLM"/>
    </source>
</evidence>